<protein>
    <recommendedName>
        <fullName evidence="3">Ig-like domain-containing protein</fullName>
    </recommendedName>
</protein>
<reference evidence="1" key="2">
    <citation type="submission" date="2015-02" db="UniProtKB">
        <authorList>
            <consortium name="EnsemblMetazoa"/>
        </authorList>
    </citation>
    <scope>IDENTIFICATION</scope>
</reference>
<dbReference type="Proteomes" id="UP000014500">
    <property type="component" value="Unassembled WGS sequence"/>
</dbReference>
<reference evidence="2" key="1">
    <citation type="submission" date="2011-05" db="EMBL/GenBank/DDBJ databases">
        <authorList>
            <person name="Richards S.R."/>
            <person name="Qu J."/>
            <person name="Jiang H."/>
            <person name="Jhangiani S.N."/>
            <person name="Agravi P."/>
            <person name="Goodspeed R."/>
            <person name="Gross S."/>
            <person name="Mandapat C."/>
            <person name="Jackson L."/>
            <person name="Mathew T."/>
            <person name="Pu L."/>
            <person name="Thornton R."/>
            <person name="Saada N."/>
            <person name="Wilczek-Boney K.B."/>
            <person name="Lee S."/>
            <person name="Kovar C."/>
            <person name="Wu Y."/>
            <person name="Scherer S.E."/>
            <person name="Worley K.C."/>
            <person name="Muzny D.M."/>
            <person name="Gibbs R."/>
        </authorList>
    </citation>
    <scope>NUCLEOTIDE SEQUENCE</scope>
    <source>
        <strain evidence="2">Brora</strain>
    </source>
</reference>
<accession>T1J9F4</accession>
<dbReference type="PhylomeDB" id="T1J9F4"/>
<name>T1J9F4_STRMM</name>
<evidence type="ECO:0008006" key="3">
    <source>
        <dbReference type="Google" id="ProtNLM"/>
    </source>
</evidence>
<evidence type="ECO:0000313" key="1">
    <source>
        <dbReference type="EnsemblMetazoa" id="SMAR010350-PA"/>
    </source>
</evidence>
<dbReference type="Gene3D" id="2.60.40.10">
    <property type="entry name" value="Immunoglobulins"/>
    <property type="match status" value="1"/>
</dbReference>
<organism evidence="1 2">
    <name type="scientific">Strigamia maritima</name>
    <name type="common">European centipede</name>
    <name type="synonym">Geophilus maritimus</name>
    <dbReference type="NCBI Taxonomy" id="126957"/>
    <lineage>
        <taxon>Eukaryota</taxon>
        <taxon>Metazoa</taxon>
        <taxon>Ecdysozoa</taxon>
        <taxon>Arthropoda</taxon>
        <taxon>Myriapoda</taxon>
        <taxon>Chilopoda</taxon>
        <taxon>Pleurostigmophora</taxon>
        <taxon>Geophilomorpha</taxon>
        <taxon>Linotaeniidae</taxon>
        <taxon>Strigamia</taxon>
    </lineage>
</organism>
<dbReference type="HOGENOM" id="CLU_146951_0_0_1"/>
<dbReference type="InterPro" id="IPR013783">
    <property type="entry name" value="Ig-like_fold"/>
</dbReference>
<proteinExistence type="predicted"/>
<evidence type="ECO:0000313" key="2">
    <source>
        <dbReference type="Proteomes" id="UP000014500"/>
    </source>
</evidence>
<dbReference type="STRING" id="126957.T1J9F4"/>
<dbReference type="SUPFAM" id="SSF48726">
    <property type="entry name" value="Immunoglobulin"/>
    <property type="match status" value="1"/>
</dbReference>
<dbReference type="OMA" id="TGEMYIR"/>
<sequence length="105" mass="11816">MCIVKQFYEVQVYDEFVIKGNIAVLKCHVPSFVRDHVLVAAWMRDDAIITHSSTGRITISSTGEMYIRDAGAKDSLKNYRCKTVHRLTGDVRQSSPGRLIITGTK</sequence>
<keyword evidence="2" id="KW-1185">Reference proteome</keyword>
<dbReference type="InterPro" id="IPR036179">
    <property type="entry name" value="Ig-like_dom_sf"/>
</dbReference>
<dbReference type="EnsemblMetazoa" id="SMAR010350-RA">
    <property type="protein sequence ID" value="SMAR010350-PA"/>
    <property type="gene ID" value="SMAR010350"/>
</dbReference>
<dbReference type="AlphaFoldDB" id="T1J9F4"/>
<dbReference type="EMBL" id="JH431973">
    <property type="status" value="NOT_ANNOTATED_CDS"/>
    <property type="molecule type" value="Genomic_DNA"/>
</dbReference>
<dbReference type="eggNOG" id="KOG3510">
    <property type="taxonomic scope" value="Eukaryota"/>
</dbReference>